<evidence type="ECO:0000313" key="2">
    <source>
        <dbReference type="Proteomes" id="UP000603865"/>
    </source>
</evidence>
<proteinExistence type="predicted"/>
<keyword evidence="2" id="KW-1185">Reference proteome</keyword>
<dbReference type="AlphaFoldDB" id="A0A918FFB4"/>
<reference evidence="1" key="2">
    <citation type="submission" date="2020-09" db="EMBL/GenBank/DDBJ databases">
        <authorList>
            <person name="Sun Q."/>
            <person name="Ohkuma M."/>
        </authorList>
    </citation>
    <scope>NUCLEOTIDE SEQUENCE</scope>
    <source>
        <strain evidence="1">JCM 31311</strain>
    </source>
</reference>
<reference evidence="1" key="1">
    <citation type="journal article" date="2014" name="Int. J. Syst. Evol. Microbiol.">
        <title>Complete genome sequence of Corynebacterium casei LMG S-19264T (=DSM 44701T), isolated from a smear-ripened cheese.</title>
        <authorList>
            <consortium name="US DOE Joint Genome Institute (JGI-PGF)"/>
            <person name="Walter F."/>
            <person name="Albersmeier A."/>
            <person name="Kalinowski J."/>
            <person name="Ruckert C."/>
        </authorList>
    </citation>
    <scope>NUCLEOTIDE SEQUENCE</scope>
    <source>
        <strain evidence="1">JCM 31311</strain>
    </source>
</reference>
<protein>
    <submittedName>
        <fullName evidence="1">Uncharacterized protein</fullName>
    </submittedName>
</protein>
<accession>A0A918FFB4</accession>
<evidence type="ECO:0000313" key="1">
    <source>
        <dbReference type="EMBL" id="GGR34560.1"/>
    </source>
</evidence>
<gene>
    <name evidence="1" type="ORF">GCM10008957_50820</name>
</gene>
<sequence>MIFDYAIDPGSMSAQSYLRFLYDNIGFENGRLILGLPEMSIWVSEVKENISTDPQVNRKEMEILLNHLVKQGFSKIIPNIDDRKDWYNNARDLLMSGKIRGIISDHDTDFISPAVLSRVYPEWNVPRDVYIKRSYSEFFSVIAPIVRHAKRIKIIDPYFDIMEERFYKFLRICSDSASNSWQTNIEVHIDHRSCRSYARVDFEKDWREIREKEISRRPNVNIQILAWSEMSNGLRIHDRYLVTENGGIRIPRGTDIVGGSDYADISLLSNTMAVQIYSNYPSNGNSTQLRLISSHRI</sequence>
<dbReference type="Proteomes" id="UP000603865">
    <property type="component" value="Unassembled WGS sequence"/>
</dbReference>
<comment type="caution">
    <text evidence="1">The sequence shown here is derived from an EMBL/GenBank/DDBJ whole genome shotgun (WGS) entry which is preliminary data.</text>
</comment>
<name>A0A918FFB4_9DEIO</name>
<dbReference type="EMBL" id="BMQL01000064">
    <property type="protein sequence ID" value="GGR34560.1"/>
    <property type="molecule type" value="Genomic_DNA"/>
</dbReference>
<organism evidence="1 2">
    <name type="scientific">Deinococcus ruber</name>
    <dbReference type="NCBI Taxonomy" id="1848197"/>
    <lineage>
        <taxon>Bacteria</taxon>
        <taxon>Thermotogati</taxon>
        <taxon>Deinococcota</taxon>
        <taxon>Deinococci</taxon>
        <taxon>Deinococcales</taxon>
        <taxon>Deinococcaceae</taxon>
        <taxon>Deinococcus</taxon>
    </lineage>
</organism>